<protein>
    <recommendedName>
        <fullName evidence="4">Secreted protein</fullName>
    </recommendedName>
</protein>
<dbReference type="Proteomes" id="UP001595859">
    <property type="component" value="Unassembled WGS sequence"/>
</dbReference>
<reference evidence="3" key="1">
    <citation type="journal article" date="2019" name="Int. J. Syst. Evol. Microbiol.">
        <title>The Global Catalogue of Microorganisms (GCM) 10K type strain sequencing project: providing services to taxonomists for standard genome sequencing and annotation.</title>
        <authorList>
            <consortium name="The Broad Institute Genomics Platform"/>
            <consortium name="The Broad Institute Genome Sequencing Center for Infectious Disease"/>
            <person name="Wu L."/>
            <person name="Ma J."/>
        </authorList>
    </citation>
    <scope>NUCLEOTIDE SEQUENCE [LARGE SCALE GENOMIC DNA]</scope>
    <source>
        <strain evidence="3">ZS-22-S1</strain>
    </source>
</reference>
<evidence type="ECO:0000313" key="3">
    <source>
        <dbReference type="Proteomes" id="UP001595859"/>
    </source>
</evidence>
<gene>
    <name evidence="2" type="ORF">ACFPCV_20300</name>
</gene>
<keyword evidence="1" id="KW-0732">Signal</keyword>
<accession>A0ABV9S2I7</accession>
<dbReference type="RefSeq" id="WP_378057829.1">
    <property type="nucleotide sequence ID" value="NZ_JBHSIS010000009.1"/>
</dbReference>
<comment type="caution">
    <text evidence="2">The sequence shown here is derived from an EMBL/GenBank/DDBJ whole genome shotgun (WGS) entry which is preliminary data.</text>
</comment>
<sequence length="75" mass="6899">MSRTRITTAAAALAFLGVLATPALASAELSGSAPVVDRANTGTVDGLPLIGGLLGGSGGAGGVTGGLPIIGGLLG</sequence>
<dbReference type="EMBL" id="JBHSIS010000009">
    <property type="protein sequence ID" value="MFC4855860.1"/>
    <property type="molecule type" value="Genomic_DNA"/>
</dbReference>
<evidence type="ECO:0008006" key="4">
    <source>
        <dbReference type="Google" id="ProtNLM"/>
    </source>
</evidence>
<feature type="chain" id="PRO_5045849559" description="Secreted protein" evidence="1">
    <location>
        <begin position="26"/>
        <end position="75"/>
    </location>
</feature>
<feature type="signal peptide" evidence="1">
    <location>
        <begin position="1"/>
        <end position="25"/>
    </location>
</feature>
<keyword evidence="3" id="KW-1185">Reference proteome</keyword>
<evidence type="ECO:0000256" key="1">
    <source>
        <dbReference type="SAM" id="SignalP"/>
    </source>
</evidence>
<evidence type="ECO:0000313" key="2">
    <source>
        <dbReference type="EMBL" id="MFC4855860.1"/>
    </source>
</evidence>
<organism evidence="2 3">
    <name type="scientific">Actinophytocola glycyrrhizae</name>
    <dbReference type="NCBI Taxonomy" id="2044873"/>
    <lineage>
        <taxon>Bacteria</taxon>
        <taxon>Bacillati</taxon>
        <taxon>Actinomycetota</taxon>
        <taxon>Actinomycetes</taxon>
        <taxon>Pseudonocardiales</taxon>
        <taxon>Pseudonocardiaceae</taxon>
    </lineage>
</organism>
<name>A0ABV9S2I7_9PSEU</name>
<proteinExistence type="predicted"/>